<evidence type="ECO:0000259" key="1">
    <source>
        <dbReference type="Pfam" id="PF00501"/>
    </source>
</evidence>
<feature type="domain" description="AMP-dependent synthetase/ligase" evidence="1">
    <location>
        <begin position="10"/>
        <end position="368"/>
    </location>
</feature>
<dbReference type="InterPro" id="IPR000873">
    <property type="entry name" value="AMP-dep_synth/lig_dom"/>
</dbReference>
<dbReference type="InterPro" id="IPR025110">
    <property type="entry name" value="AMP-bd_C"/>
</dbReference>
<dbReference type="Gene3D" id="3.30.300.30">
    <property type="match status" value="1"/>
</dbReference>
<proteinExistence type="predicted"/>
<dbReference type="Gene3D" id="3.40.50.12780">
    <property type="entry name" value="N-terminal domain of ligase-like"/>
    <property type="match status" value="1"/>
</dbReference>
<reference evidence="3 4" key="3">
    <citation type="submission" date="2021-02" db="EMBL/GenBank/DDBJ databases">
        <authorList>
            <person name="Merkel A.Y."/>
        </authorList>
    </citation>
    <scope>NUCLEOTIDE SEQUENCE [LARGE SCALE GENOMIC DNA]</scope>
    <source>
        <strain evidence="3 4">T05b</strain>
    </source>
</reference>
<sequence length="525" mass="58885">MSINCIRTLLETAARTNPEAIALIEKERRITYGELFEKVNQVATYLDSLGLKKGARVGIYSHKSLEQCIAIYALLSSPYILVPISRLLKPEQVEHIIQDCAISCVLTDAKKLPALQESSFEGTIITYEACDKALVSFEEIYKCCAKSFTCTILGHANAAITYSFGASALPNGIVLTHRNLIDSARVVSHYLDIRSHDVISGILPFIFDYGLNQLFCALYKHATLALHRLVLPSDFFNHLIQDKVTILPLMPIHISLMVDEEPGHRLPHPELLRHVRTVTSSGGKITPKMLQHIATLYPHAKFYSMHGLTEAFRSTYLDPSQLAIRPNSIGKPIPDVEVYVLNEEGNACKPREVGELIHRGGYIYKGFWNAPDATAQRFKSVQILKNVVDLEGQLTDEIVVASGDYVYSDEEGFLYFVDRKDDMIKSCGFRVSPYEIETVVYHHVPSVKECAVFSIPDEATEEAIVLCYSALSEIPKNELLFELKKHLPNHMLPTRILYKLRLPLTSPSQGEIDKEALKKEVVAVE</sequence>
<name>A0ABS2WUK3_9BACT</name>
<dbReference type="Proteomes" id="UP000703590">
    <property type="component" value="Unassembled WGS sequence"/>
</dbReference>
<evidence type="ECO:0000259" key="2">
    <source>
        <dbReference type="Pfam" id="PF13193"/>
    </source>
</evidence>
<keyword evidence="4" id="KW-1185">Reference proteome</keyword>
<comment type="caution">
    <text evidence="3">The sequence shown here is derived from an EMBL/GenBank/DDBJ whole genome shotgun (WGS) entry which is preliminary data.</text>
</comment>
<dbReference type="InterPro" id="IPR042099">
    <property type="entry name" value="ANL_N_sf"/>
</dbReference>
<accession>A0ABS2WUK3</accession>
<dbReference type="EMBL" id="JAFHKK010000018">
    <property type="protein sequence ID" value="MBN2964869.1"/>
    <property type="molecule type" value="Genomic_DNA"/>
</dbReference>
<dbReference type="InterPro" id="IPR045851">
    <property type="entry name" value="AMP-bd_C_sf"/>
</dbReference>
<evidence type="ECO:0000313" key="3">
    <source>
        <dbReference type="EMBL" id="MBN2964869.1"/>
    </source>
</evidence>
<dbReference type="Pfam" id="PF13193">
    <property type="entry name" value="AMP-binding_C"/>
    <property type="match status" value="1"/>
</dbReference>
<evidence type="ECO:0000313" key="4">
    <source>
        <dbReference type="Proteomes" id="UP000703590"/>
    </source>
</evidence>
<dbReference type="Pfam" id="PF00501">
    <property type="entry name" value="AMP-binding"/>
    <property type="match status" value="1"/>
</dbReference>
<protein>
    <submittedName>
        <fullName evidence="3">AMP-binding protein</fullName>
    </submittedName>
</protein>
<dbReference type="InterPro" id="IPR050237">
    <property type="entry name" value="ATP-dep_AMP-bd_enzyme"/>
</dbReference>
<gene>
    <name evidence="3" type="ORF">JWV37_08750</name>
</gene>
<reference evidence="3 4" key="2">
    <citation type="submission" date="2021-02" db="EMBL/GenBank/DDBJ databases">
        <title>Sulfurospirillum tamanensis sp. nov.</title>
        <authorList>
            <person name="Frolova A."/>
            <person name="Merkel A."/>
            <person name="Slobodkin A."/>
        </authorList>
    </citation>
    <scope>NUCLEOTIDE SEQUENCE [LARGE SCALE GENOMIC DNA]</scope>
    <source>
        <strain evidence="3 4">T05b</strain>
    </source>
</reference>
<dbReference type="PANTHER" id="PTHR43767">
    <property type="entry name" value="LONG-CHAIN-FATTY-ACID--COA LIGASE"/>
    <property type="match status" value="1"/>
</dbReference>
<reference evidence="4" key="1">
    <citation type="submission" date="2021-02" db="EMBL/GenBank/DDBJ databases">
        <title>Sulfurospirillum tamanensis sp. nov.</title>
        <authorList>
            <person name="Merkel A.Y."/>
        </authorList>
    </citation>
    <scope>NUCLEOTIDE SEQUENCE [LARGE SCALE GENOMIC DNA]</scope>
    <source>
        <strain evidence="4">T05b</strain>
    </source>
</reference>
<dbReference type="SUPFAM" id="SSF56801">
    <property type="entry name" value="Acetyl-CoA synthetase-like"/>
    <property type="match status" value="1"/>
</dbReference>
<dbReference type="RefSeq" id="WP_205459414.1">
    <property type="nucleotide sequence ID" value="NZ_JAFHKK010000018.1"/>
</dbReference>
<feature type="domain" description="AMP-binding enzyme C-terminal" evidence="2">
    <location>
        <begin position="435"/>
        <end position="505"/>
    </location>
</feature>
<organism evidence="3 4">
    <name type="scientific">Sulfurospirillum tamanense</name>
    <dbReference type="NCBI Taxonomy" id="2813362"/>
    <lineage>
        <taxon>Bacteria</taxon>
        <taxon>Pseudomonadati</taxon>
        <taxon>Campylobacterota</taxon>
        <taxon>Epsilonproteobacteria</taxon>
        <taxon>Campylobacterales</taxon>
        <taxon>Sulfurospirillaceae</taxon>
        <taxon>Sulfurospirillum</taxon>
    </lineage>
</organism>
<dbReference type="PANTHER" id="PTHR43767:SF10">
    <property type="entry name" value="SURFACTIN SYNTHASE SUBUNIT 1"/>
    <property type="match status" value="1"/>
</dbReference>